<dbReference type="PRINTS" id="PR00455">
    <property type="entry name" value="HTHTETR"/>
</dbReference>
<dbReference type="PROSITE" id="PS50977">
    <property type="entry name" value="HTH_TETR_2"/>
    <property type="match status" value="1"/>
</dbReference>
<evidence type="ECO:0000313" key="6">
    <source>
        <dbReference type="EMBL" id="MRU15144.1"/>
    </source>
</evidence>
<dbReference type="GO" id="GO:0003700">
    <property type="term" value="F:DNA-binding transcription factor activity"/>
    <property type="evidence" value="ECO:0007669"/>
    <property type="project" value="TreeGrafter"/>
</dbReference>
<dbReference type="Pfam" id="PF00440">
    <property type="entry name" value="TetR_N"/>
    <property type="match status" value="1"/>
</dbReference>
<dbReference type="AlphaFoldDB" id="A0A844CYN3"/>
<evidence type="ECO:0000256" key="3">
    <source>
        <dbReference type="ARBA" id="ARBA00023163"/>
    </source>
</evidence>
<dbReference type="InterPro" id="IPR009057">
    <property type="entry name" value="Homeodomain-like_sf"/>
</dbReference>
<keyword evidence="7" id="KW-1185">Reference proteome</keyword>
<dbReference type="SUPFAM" id="SSF46689">
    <property type="entry name" value="Homeodomain-like"/>
    <property type="match status" value="1"/>
</dbReference>
<name>A0A844CYN3_9RHOB</name>
<dbReference type="OrthoDB" id="9811084at2"/>
<dbReference type="Gene3D" id="1.10.357.10">
    <property type="entry name" value="Tetracycline Repressor, domain 2"/>
    <property type="match status" value="1"/>
</dbReference>
<dbReference type="EMBL" id="SZWE01000001">
    <property type="protein sequence ID" value="MRU15144.1"/>
    <property type="molecule type" value="Genomic_DNA"/>
</dbReference>
<organism evidence="6 7">
    <name type="scientific">Roseovarius bejariae</name>
    <dbReference type="NCBI Taxonomy" id="2576383"/>
    <lineage>
        <taxon>Bacteria</taxon>
        <taxon>Pseudomonadati</taxon>
        <taxon>Pseudomonadota</taxon>
        <taxon>Alphaproteobacteria</taxon>
        <taxon>Rhodobacterales</taxon>
        <taxon>Roseobacteraceae</taxon>
        <taxon>Roseovarius</taxon>
    </lineage>
</organism>
<dbReference type="InterPro" id="IPR001647">
    <property type="entry name" value="HTH_TetR"/>
</dbReference>
<proteinExistence type="predicted"/>
<comment type="caution">
    <text evidence="6">The sequence shown here is derived from an EMBL/GenBank/DDBJ whole genome shotgun (WGS) entry which is preliminary data.</text>
</comment>
<evidence type="ECO:0000256" key="1">
    <source>
        <dbReference type="ARBA" id="ARBA00023015"/>
    </source>
</evidence>
<evidence type="ECO:0000313" key="7">
    <source>
        <dbReference type="Proteomes" id="UP000564704"/>
    </source>
</evidence>
<reference evidence="6 7" key="1">
    <citation type="submission" date="2019-05" db="EMBL/GenBank/DDBJ databases">
        <title>Roseovarius bejariae sp. nov., a moderately halophylic bacterium isolated from a saline soil in Rambla Salada (Murcia).</title>
        <authorList>
            <person name="Castro D.J."/>
            <person name="Gomez-Altuve A."/>
            <person name="Reina J.C."/>
            <person name="Rodriguez M."/>
            <person name="Sampedro I."/>
            <person name="Llamas I."/>
            <person name="Martinez-Checa F."/>
        </authorList>
    </citation>
    <scope>NUCLEOTIDE SEQUENCE [LARGE SCALE GENOMIC DNA]</scope>
    <source>
        <strain evidence="6 7">A21</strain>
    </source>
</reference>
<protein>
    <submittedName>
        <fullName evidence="6">TetR/AcrR family transcriptional regulator</fullName>
    </submittedName>
</protein>
<keyword evidence="1" id="KW-0805">Transcription regulation</keyword>
<dbReference type="GO" id="GO:0000976">
    <property type="term" value="F:transcription cis-regulatory region binding"/>
    <property type="evidence" value="ECO:0007669"/>
    <property type="project" value="TreeGrafter"/>
</dbReference>
<keyword evidence="3" id="KW-0804">Transcription</keyword>
<dbReference type="RefSeq" id="WP_154150184.1">
    <property type="nucleotide sequence ID" value="NZ_SZWE01000001.1"/>
</dbReference>
<sequence length="191" mass="21203">MTKTQSRTLKTRARLIDAAQEIIAEVGYEGLRTQDVAERAGVAKGTFFAHFHDKDALMEILIAAELNAQLDRIETTPAPDSIEALLDILMPMLEFMRCERYVFDVILRHSGAAARDTIGPIALTFARQDEVFAPLLANAPFRKDISPGLMGEGIQAFVFQALALDFCAINNEMPLPDRLSTYLHAWLLPEG</sequence>
<dbReference type="PANTHER" id="PTHR30055">
    <property type="entry name" value="HTH-TYPE TRANSCRIPTIONAL REGULATOR RUTR"/>
    <property type="match status" value="1"/>
</dbReference>
<evidence type="ECO:0000256" key="4">
    <source>
        <dbReference type="PROSITE-ProRule" id="PRU00335"/>
    </source>
</evidence>
<accession>A0A844CYN3</accession>
<keyword evidence="2 4" id="KW-0238">DNA-binding</keyword>
<evidence type="ECO:0000259" key="5">
    <source>
        <dbReference type="PROSITE" id="PS50977"/>
    </source>
</evidence>
<gene>
    <name evidence="6" type="ORF">FDP25_06840</name>
</gene>
<dbReference type="InterPro" id="IPR050109">
    <property type="entry name" value="HTH-type_TetR-like_transc_reg"/>
</dbReference>
<dbReference type="PANTHER" id="PTHR30055:SF234">
    <property type="entry name" value="HTH-TYPE TRANSCRIPTIONAL REGULATOR BETI"/>
    <property type="match status" value="1"/>
</dbReference>
<evidence type="ECO:0000256" key="2">
    <source>
        <dbReference type="ARBA" id="ARBA00023125"/>
    </source>
</evidence>
<dbReference type="Proteomes" id="UP000564704">
    <property type="component" value="Unassembled WGS sequence"/>
</dbReference>
<feature type="DNA-binding region" description="H-T-H motif" evidence="4">
    <location>
        <begin position="32"/>
        <end position="51"/>
    </location>
</feature>
<feature type="domain" description="HTH tetR-type" evidence="5">
    <location>
        <begin position="9"/>
        <end position="69"/>
    </location>
</feature>